<feature type="compositionally biased region" description="Pro residues" evidence="1">
    <location>
        <begin position="371"/>
        <end position="382"/>
    </location>
</feature>
<gene>
    <name evidence="2" type="ORF">SAMN04515671_3383</name>
</gene>
<feature type="compositionally biased region" description="Low complexity" evidence="1">
    <location>
        <begin position="146"/>
        <end position="155"/>
    </location>
</feature>
<evidence type="ECO:0000256" key="1">
    <source>
        <dbReference type="SAM" id="MobiDB-lite"/>
    </source>
</evidence>
<accession>A0A1H0R5B7</accession>
<sequence length="527" mass="53511">MPDTDDLRLLAEIINNGAIGLPQAAWNARMSQSEAAARFVTMAERGMPLRLVAEGDRQLLWRIAQAGPATGGFPLPDQTGAAPGGPASGAVPAAPLPPSVAAPAPYPSAAPVGGPLPDQAPPVAYPPPSSPPSSVPGPPLPPPTPVESQPVQQLPVPLPPMPPAPVIGLPPASAVPPHEQAIAGAVPLGQPPFGTPPTGPASAEPADAGPAPTPEPSGETPDEAAPPAPPENGTDQAAEPDRAMPEQSAAPATPDVPVVASAAVETSTWGVPGSSSWARVGDTSSAAESSPDLTQAYPPPSRFDEQDEASEGPGSNPAGSPVVTPLPPLFPPSVLADFTPPEPHDTQSRHAVPGSIGAVEPEPVAAQPVPAATPAPQPPPGSSPTRRTMISGQPTQNVAGLFGEHLAVSLQQIIDPADQILVQAGYRLEPGERALMVQTTVANQGQIDYESLPDLYLMLKSSTGAILQKAAMGVAPYPAHRVGVPAGTHASGWTVFLVPADTEVTEVRWSVRPDLANRTVVWGFGPA</sequence>
<proteinExistence type="predicted"/>
<organism evidence="2 3">
    <name type="scientific">Nakamurella panacisegetis</name>
    <dbReference type="NCBI Taxonomy" id="1090615"/>
    <lineage>
        <taxon>Bacteria</taxon>
        <taxon>Bacillati</taxon>
        <taxon>Actinomycetota</taxon>
        <taxon>Actinomycetes</taxon>
        <taxon>Nakamurellales</taxon>
        <taxon>Nakamurellaceae</taxon>
        <taxon>Nakamurella</taxon>
    </lineage>
</organism>
<feature type="compositionally biased region" description="Polar residues" evidence="1">
    <location>
        <begin position="265"/>
        <end position="293"/>
    </location>
</feature>
<feature type="compositionally biased region" description="Pro residues" evidence="1">
    <location>
        <begin position="118"/>
        <end position="145"/>
    </location>
</feature>
<evidence type="ECO:0000313" key="2">
    <source>
        <dbReference type="EMBL" id="SDP24168.1"/>
    </source>
</evidence>
<feature type="compositionally biased region" description="Low complexity" evidence="1">
    <location>
        <begin position="357"/>
        <end position="370"/>
    </location>
</feature>
<name>A0A1H0R5B7_9ACTN</name>
<feature type="compositionally biased region" description="Low complexity" evidence="1">
    <location>
        <begin position="249"/>
        <end position="264"/>
    </location>
</feature>
<feature type="region of interest" description="Disordered" evidence="1">
    <location>
        <begin position="71"/>
        <end position="94"/>
    </location>
</feature>
<dbReference type="Proteomes" id="UP000198741">
    <property type="component" value="Chromosome I"/>
</dbReference>
<feature type="region of interest" description="Disordered" evidence="1">
    <location>
        <begin position="110"/>
        <end position="391"/>
    </location>
</feature>
<evidence type="ECO:0000313" key="3">
    <source>
        <dbReference type="Proteomes" id="UP000198741"/>
    </source>
</evidence>
<feature type="compositionally biased region" description="Pro residues" evidence="1">
    <location>
        <begin position="156"/>
        <end position="165"/>
    </location>
</feature>
<protein>
    <submittedName>
        <fullName evidence="2">Uncharacterized protein</fullName>
    </submittedName>
</protein>
<dbReference type="EMBL" id="LT629710">
    <property type="protein sequence ID" value="SDP24168.1"/>
    <property type="molecule type" value="Genomic_DNA"/>
</dbReference>
<feature type="compositionally biased region" description="Pro residues" evidence="1">
    <location>
        <begin position="189"/>
        <end position="199"/>
    </location>
</feature>
<keyword evidence="3" id="KW-1185">Reference proteome</keyword>
<dbReference type="AlphaFoldDB" id="A0A1H0R5B7"/>
<dbReference type="STRING" id="1090615.SAMN04515671_3383"/>
<reference evidence="2 3" key="1">
    <citation type="submission" date="2016-10" db="EMBL/GenBank/DDBJ databases">
        <authorList>
            <person name="de Groot N.N."/>
        </authorList>
    </citation>
    <scope>NUCLEOTIDE SEQUENCE [LARGE SCALE GENOMIC DNA]</scope>
    <source>
        <strain evidence="3">P4-7,KCTC 19426,CECT 7604</strain>
    </source>
</reference>